<organism evidence="13 14">
    <name type="scientific">Piloderma croceum (strain F 1598)</name>
    <dbReference type="NCBI Taxonomy" id="765440"/>
    <lineage>
        <taxon>Eukaryota</taxon>
        <taxon>Fungi</taxon>
        <taxon>Dikarya</taxon>
        <taxon>Basidiomycota</taxon>
        <taxon>Agaricomycotina</taxon>
        <taxon>Agaricomycetes</taxon>
        <taxon>Agaricomycetidae</taxon>
        <taxon>Atheliales</taxon>
        <taxon>Atheliaceae</taxon>
        <taxon>Piloderma</taxon>
    </lineage>
</organism>
<feature type="region of interest" description="Disordered" evidence="10">
    <location>
        <begin position="318"/>
        <end position="451"/>
    </location>
</feature>
<keyword evidence="5 9" id="KW-0694">RNA-binding</keyword>
<keyword evidence="14" id="KW-1185">Reference proteome</keyword>
<dbReference type="InterPro" id="IPR001841">
    <property type="entry name" value="Znf_RING"/>
</dbReference>
<keyword evidence="7" id="KW-0539">Nucleus</keyword>
<dbReference type="PROSITE" id="PS50102">
    <property type="entry name" value="RRM"/>
    <property type="match status" value="1"/>
</dbReference>
<dbReference type="AlphaFoldDB" id="A0A0C3AFW1"/>
<keyword evidence="2" id="KW-0479">Metal-binding</keyword>
<dbReference type="Proteomes" id="UP000054166">
    <property type="component" value="Unassembled WGS sequence"/>
</dbReference>
<dbReference type="InterPro" id="IPR003954">
    <property type="entry name" value="RRM_euk-type"/>
</dbReference>
<feature type="compositionally biased region" description="Polar residues" evidence="10">
    <location>
        <begin position="361"/>
        <end position="377"/>
    </location>
</feature>
<dbReference type="InterPro" id="IPR039780">
    <property type="entry name" value="Mot2"/>
</dbReference>
<dbReference type="GO" id="GO:0005634">
    <property type="term" value="C:nucleus"/>
    <property type="evidence" value="ECO:0007669"/>
    <property type="project" value="UniProtKB-SubCell"/>
</dbReference>
<feature type="compositionally biased region" description="Low complexity" evidence="10">
    <location>
        <begin position="318"/>
        <end position="333"/>
    </location>
</feature>
<evidence type="ECO:0000256" key="10">
    <source>
        <dbReference type="SAM" id="MobiDB-lite"/>
    </source>
</evidence>
<dbReference type="GO" id="GO:0008270">
    <property type="term" value="F:zinc ion binding"/>
    <property type="evidence" value="ECO:0007669"/>
    <property type="project" value="UniProtKB-KW"/>
</dbReference>
<dbReference type="InterPro" id="IPR013083">
    <property type="entry name" value="Znf_RING/FYVE/PHD"/>
</dbReference>
<sequence length="492" mass="53612">MTTRLHSHSSLPVPVVHAGFSVSQSKSHVLTGVQDAYWSDDEADDAECLLCLEEMDISDLNFKPCICGYQVCRFCWRHIKENLNRRCPACRREYTDDAVQFKPLAKEDHKRLTQQKKQRECERKELDSLGRRQLANVRFVQRNVVYVVGIGPQFAKEELIPTLRSTEYFGQYGKISKILLVKRTPSGDRDPVVCLYITFHRREDAARCIAAVDGTSSPGGGRELMGASYGTTRYCMAFLRGSTCSDHACMNLHEWGDEKDCFTKEDLTTLKHTMKDTECRARSTAAGKKGNDADSLPHGAAWGHKSSTAAVNHVASASIAQRQARRGGATSRQTRNDPAATNNSRLSGTRTHQDLRGGSGSTKTPSQASSSRPSTPTGGAKVSQKAAAPQQPRSPASSIAVESDLGSGSLDASPLSPALQPQSTDSIPVVPPDITPPGLSGPLGLPSLSRPHLDTQNLQATQSSYQMSTAAQALLDDVKARREAPFPSAYRR</sequence>
<dbReference type="PANTHER" id="PTHR12603:SF0">
    <property type="entry name" value="CCR4-NOT TRANSCRIPTION COMPLEX SUBUNIT 4"/>
    <property type="match status" value="1"/>
</dbReference>
<dbReference type="SUPFAM" id="SSF54928">
    <property type="entry name" value="RNA-binding domain, RBD"/>
    <property type="match status" value="1"/>
</dbReference>
<dbReference type="PANTHER" id="PTHR12603">
    <property type="entry name" value="CCR4-NOT TRANSCRIPTION COMPLEX RELATED"/>
    <property type="match status" value="1"/>
</dbReference>
<dbReference type="GO" id="GO:0003723">
    <property type="term" value="F:RNA binding"/>
    <property type="evidence" value="ECO:0007669"/>
    <property type="project" value="UniProtKB-UniRule"/>
</dbReference>
<proteinExistence type="predicted"/>
<dbReference type="FunFam" id="3.30.40.10:FF:000006">
    <property type="entry name" value="CCR4-NOT transcription complex subunit 4"/>
    <property type="match status" value="1"/>
</dbReference>
<dbReference type="InParanoid" id="A0A0C3AFW1"/>
<feature type="region of interest" description="Disordered" evidence="10">
    <location>
        <begin position="278"/>
        <end position="303"/>
    </location>
</feature>
<dbReference type="InterPro" id="IPR000504">
    <property type="entry name" value="RRM_dom"/>
</dbReference>
<evidence type="ECO:0000256" key="3">
    <source>
        <dbReference type="ARBA" id="ARBA00022771"/>
    </source>
</evidence>
<dbReference type="SUPFAM" id="SSF57850">
    <property type="entry name" value="RING/U-box"/>
    <property type="match status" value="1"/>
</dbReference>
<gene>
    <name evidence="13" type="ORF">PILCRDRAFT_15887</name>
</gene>
<feature type="compositionally biased region" description="Low complexity" evidence="10">
    <location>
        <begin position="383"/>
        <end position="398"/>
    </location>
</feature>
<dbReference type="Pfam" id="PF14570">
    <property type="entry name" value="zf-RING_4"/>
    <property type="match status" value="1"/>
</dbReference>
<dbReference type="InterPro" id="IPR034261">
    <property type="entry name" value="CNOT4_RRM"/>
</dbReference>
<evidence type="ECO:0000256" key="4">
    <source>
        <dbReference type="ARBA" id="ARBA00022833"/>
    </source>
</evidence>
<accession>A0A0C3AFW1</accession>
<dbReference type="CDD" id="cd16618">
    <property type="entry name" value="mRING-HC-C4C4_CNOT4"/>
    <property type="match status" value="1"/>
</dbReference>
<dbReference type="STRING" id="765440.A0A0C3AFW1"/>
<reference evidence="13 14" key="1">
    <citation type="submission" date="2014-04" db="EMBL/GenBank/DDBJ databases">
        <authorList>
            <consortium name="DOE Joint Genome Institute"/>
            <person name="Kuo A."/>
            <person name="Tarkka M."/>
            <person name="Buscot F."/>
            <person name="Kohler A."/>
            <person name="Nagy L.G."/>
            <person name="Floudas D."/>
            <person name="Copeland A."/>
            <person name="Barry K.W."/>
            <person name="Cichocki N."/>
            <person name="Veneault-Fourrey C."/>
            <person name="LaButti K."/>
            <person name="Lindquist E.A."/>
            <person name="Lipzen A."/>
            <person name="Lundell T."/>
            <person name="Morin E."/>
            <person name="Murat C."/>
            <person name="Sun H."/>
            <person name="Tunlid A."/>
            <person name="Henrissat B."/>
            <person name="Grigoriev I.V."/>
            <person name="Hibbett D.S."/>
            <person name="Martin F."/>
            <person name="Nordberg H.P."/>
            <person name="Cantor M.N."/>
            <person name="Hua S.X."/>
        </authorList>
    </citation>
    <scope>NUCLEOTIDE SEQUENCE [LARGE SCALE GENOMIC DNA]</scope>
    <source>
        <strain evidence="13 14">F 1598</strain>
    </source>
</reference>
<dbReference type="Gene3D" id="3.30.70.330">
    <property type="match status" value="1"/>
</dbReference>
<dbReference type="OrthoDB" id="1923159at2759"/>
<protein>
    <recommendedName>
        <fullName evidence="15">RING-type domain-containing protein</fullName>
    </recommendedName>
</protein>
<feature type="compositionally biased region" description="Low complexity" evidence="10">
    <location>
        <begin position="436"/>
        <end position="449"/>
    </location>
</feature>
<evidence type="ECO:0000256" key="9">
    <source>
        <dbReference type="PROSITE-ProRule" id="PRU00176"/>
    </source>
</evidence>
<dbReference type="InterPro" id="IPR039515">
    <property type="entry name" value="NOT4_mRING-HC-C4C4"/>
</dbReference>
<name>A0A0C3AFW1_PILCF</name>
<dbReference type="CDD" id="cd12438">
    <property type="entry name" value="RRM_CNOT4"/>
    <property type="match status" value="1"/>
</dbReference>
<dbReference type="Gene3D" id="3.30.40.10">
    <property type="entry name" value="Zinc/RING finger domain, C3HC4 (zinc finger)"/>
    <property type="match status" value="1"/>
</dbReference>
<dbReference type="GO" id="GO:0030014">
    <property type="term" value="C:CCR4-NOT complex"/>
    <property type="evidence" value="ECO:0007669"/>
    <property type="project" value="InterPro"/>
</dbReference>
<evidence type="ECO:0000259" key="12">
    <source>
        <dbReference type="PROSITE" id="PS50102"/>
    </source>
</evidence>
<keyword evidence="6" id="KW-0175">Coiled coil</keyword>
<dbReference type="GO" id="GO:0016567">
    <property type="term" value="P:protein ubiquitination"/>
    <property type="evidence" value="ECO:0007669"/>
    <property type="project" value="TreeGrafter"/>
</dbReference>
<evidence type="ECO:0008006" key="15">
    <source>
        <dbReference type="Google" id="ProtNLM"/>
    </source>
</evidence>
<dbReference type="GO" id="GO:0004842">
    <property type="term" value="F:ubiquitin-protein transferase activity"/>
    <property type="evidence" value="ECO:0007669"/>
    <property type="project" value="InterPro"/>
</dbReference>
<dbReference type="InterPro" id="IPR035979">
    <property type="entry name" value="RBD_domain_sf"/>
</dbReference>
<evidence type="ECO:0000256" key="1">
    <source>
        <dbReference type="ARBA" id="ARBA00004123"/>
    </source>
</evidence>
<evidence type="ECO:0000256" key="5">
    <source>
        <dbReference type="ARBA" id="ARBA00022884"/>
    </source>
</evidence>
<evidence type="ECO:0000313" key="14">
    <source>
        <dbReference type="Proteomes" id="UP000054166"/>
    </source>
</evidence>
<feature type="compositionally biased region" description="Polar residues" evidence="10">
    <location>
        <begin position="339"/>
        <end position="350"/>
    </location>
</feature>
<evidence type="ECO:0000256" key="6">
    <source>
        <dbReference type="ARBA" id="ARBA00023054"/>
    </source>
</evidence>
<keyword evidence="4" id="KW-0862">Zinc</keyword>
<dbReference type="HOGENOM" id="CLU_554441_0_0_1"/>
<evidence type="ECO:0000259" key="11">
    <source>
        <dbReference type="PROSITE" id="PS50089"/>
    </source>
</evidence>
<feature type="domain" description="RRM" evidence="12">
    <location>
        <begin position="143"/>
        <end position="224"/>
    </location>
</feature>
<evidence type="ECO:0000313" key="13">
    <source>
        <dbReference type="EMBL" id="KIM72688.1"/>
    </source>
</evidence>
<evidence type="ECO:0000256" key="7">
    <source>
        <dbReference type="ARBA" id="ARBA00023242"/>
    </source>
</evidence>
<comment type="subcellular location">
    <subcellularLocation>
        <location evidence="1">Nucleus</location>
    </subcellularLocation>
</comment>
<dbReference type="SMART" id="SM00361">
    <property type="entry name" value="RRM_1"/>
    <property type="match status" value="1"/>
</dbReference>
<dbReference type="PROSITE" id="PS50089">
    <property type="entry name" value="ZF_RING_2"/>
    <property type="match status" value="1"/>
</dbReference>
<evidence type="ECO:0000256" key="2">
    <source>
        <dbReference type="ARBA" id="ARBA00022723"/>
    </source>
</evidence>
<dbReference type="EMBL" id="KN833112">
    <property type="protein sequence ID" value="KIM72688.1"/>
    <property type="molecule type" value="Genomic_DNA"/>
</dbReference>
<evidence type="ECO:0000256" key="8">
    <source>
        <dbReference type="PROSITE-ProRule" id="PRU00175"/>
    </source>
</evidence>
<keyword evidence="3 8" id="KW-0863">Zinc-finger</keyword>
<dbReference type="InterPro" id="IPR012677">
    <property type="entry name" value="Nucleotide-bd_a/b_plait_sf"/>
</dbReference>
<feature type="domain" description="RING-type" evidence="11">
    <location>
        <begin position="48"/>
        <end position="91"/>
    </location>
</feature>
<reference evidence="14" key="2">
    <citation type="submission" date="2015-01" db="EMBL/GenBank/DDBJ databases">
        <title>Evolutionary Origins and Diversification of the Mycorrhizal Mutualists.</title>
        <authorList>
            <consortium name="DOE Joint Genome Institute"/>
            <consortium name="Mycorrhizal Genomics Consortium"/>
            <person name="Kohler A."/>
            <person name="Kuo A."/>
            <person name="Nagy L.G."/>
            <person name="Floudas D."/>
            <person name="Copeland A."/>
            <person name="Barry K.W."/>
            <person name="Cichocki N."/>
            <person name="Veneault-Fourrey C."/>
            <person name="LaButti K."/>
            <person name="Lindquist E.A."/>
            <person name="Lipzen A."/>
            <person name="Lundell T."/>
            <person name="Morin E."/>
            <person name="Murat C."/>
            <person name="Riley R."/>
            <person name="Ohm R."/>
            <person name="Sun H."/>
            <person name="Tunlid A."/>
            <person name="Henrissat B."/>
            <person name="Grigoriev I.V."/>
            <person name="Hibbett D.S."/>
            <person name="Martin F."/>
        </authorList>
    </citation>
    <scope>NUCLEOTIDE SEQUENCE [LARGE SCALE GENOMIC DNA]</scope>
    <source>
        <strain evidence="14">F 1598</strain>
    </source>
</reference>